<dbReference type="SUPFAM" id="SSF52540">
    <property type="entry name" value="P-loop containing nucleoside triphosphate hydrolases"/>
    <property type="match status" value="1"/>
</dbReference>
<feature type="domain" description="RecA family profile 1" evidence="14">
    <location>
        <begin position="64"/>
        <end position="214"/>
    </location>
</feature>
<evidence type="ECO:0000256" key="5">
    <source>
        <dbReference type="ARBA" id="ARBA00022801"/>
    </source>
</evidence>
<dbReference type="Proteomes" id="UP000007844">
    <property type="component" value="Chromosome"/>
</dbReference>
<dbReference type="GO" id="GO:0016787">
    <property type="term" value="F:hydrolase activity"/>
    <property type="evidence" value="ECO:0007669"/>
    <property type="project" value="UniProtKB-KW"/>
</dbReference>
<reference evidence="15 16" key="1">
    <citation type="journal article" date="2011" name="J. Bacteriol.">
        <title>Genome sequence of the mercury-methylating and pleomorphic Desulfovibrio africanus Strain Walvis Bay.</title>
        <authorList>
            <person name="Brown S.D."/>
            <person name="Wall J.D."/>
            <person name="Kucken A.M."/>
            <person name="Gilmour C.C."/>
            <person name="Podar M."/>
            <person name="Brandt C.C."/>
            <person name="Teshima H."/>
            <person name="Detter J.C."/>
            <person name="Han C.S."/>
            <person name="Land M.L."/>
            <person name="Lucas S."/>
            <person name="Han J."/>
            <person name="Pennacchio L."/>
            <person name="Nolan M."/>
            <person name="Pitluck S."/>
            <person name="Woyke T."/>
            <person name="Goodwin L."/>
            <person name="Palumbo A.V."/>
            <person name="Elias D.A."/>
        </authorList>
    </citation>
    <scope>NUCLEOTIDE SEQUENCE [LARGE SCALE GENOMIC DNA]</scope>
    <source>
        <strain evidence="15 16">Walvis Bay</strain>
    </source>
</reference>
<evidence type="ECO:0000259" key="14">
    <source>
        <dbReference type="PROSITE" id="PS50162"/>
    </source>
</evidence>
<dbReference type="PRINTS" id="PR01874">
    <property type="entry name" value="DNAREPAIRADA"/>
</dbReference>
<dbReference type="STRING" id="690850.Desaf_2103"/>
<dbReference type="Pfam" id="PF18073">
    <property type="entry name" value="Zn_ribbon_LapB"/>
    <property type="match status" value="1"/>
</dbReference>
<keyword evidence="10 11" id="KW-0234">DNA repair</keyword>
<comment type="similarity">
    <text evidence="11 13">Belongs to the RecA family. RadA subfamily.</text>
</comment>
<dbReference type="SMART" id="SM00382">
    <property type="entry name" value="AAA"/>
    <property type="match status" value="1"/>
</dbReference>
<dbReference type="EMBL" id="CP003221">
    <property type="protein sequence ID" value="EGJ50432.1"/>
    <property type="molecule type" value="Genomic_DNA"/>
</dbReference>
<dbReference type="GO" id="GO:0003684">
    <property type="term" value="F:damaged DNA binding"/>
    <property type="evidence" value="ECO:0007669"/>
    <property type="project" value="InterPro"/>
</dbReference>
<dbReference type="Pfam" id="PF13481">
    <property type="entry name" value="AAA_25"/>
    <property type="match status" value="1"/>
</dbReference>
<dbReference type="GO" id="GO:0005524">
    <property type="term" value="F:ATP binding"/>
    <property type="evidence" value="ECO:0007669"/>
    <property type="project" value="UniProtKB-UniRule"/>
</dbReference>
<evidence type="ECO:0000256" key="12">
    <source>
        <dbReference type="NCBIfam" id="TIGR00416"/>
    </source>
</evidence>
<keyword evidence="16" id="KW-1185">Reference proteome</keyword>
<keyword evidence="5" id="KW-0378">Hydrolase</keyword>
<dbReference type="MEROPS" id="S16.A04"/>
<evidence type="ECO:0000313" key="16">
    <source>
        <dbReference type="Proteomes" id="UP000007844"/>
    </source>
</evidence>
<dbReference type="AlphaFoldDB" id="F3Z3Y0"/>
<evidence type="ECO:0000313" key="15">
    <source>
        <dbReference type="EMBL" id="EGJ50432.1"/>
    </source>
</evidence>
<keyword evidence="7 11" id="KW-0067">ATP-binding</keyword>
<dbReference type="InterPro" id="IPR027417">
    <property type="entry name" value="P-loop_NTPase"/>
</dbReference>
<gene>
    <name evidence="11" type="primary">radA</name>
    <name evidence="15" type="ORF">Desaf_2103</name>
</gene>
<protein>
    <recommendedName>
        <fullName evidence="11 12">DNA repair protein RadA</fullName>
    </recommendedName>
</protein>
<dbReference type="HOGENOM" id="CLU_018264_0_1_7"/>
<evidence type="ECO:0000256" key="9">
    <source>
        <dbReference type="ARBA" id="ARBA00023125"/>
    </source>
</evidence>
<sequence>MAKTREIYICSTCGNQSLVWQGQCPACKEWNTLAAEIVSKKSPSESKPGGKNAPVALEEVGGELMQGRPTGFEELDRVLGKGLTPGAAVLLGGEPGIGKSTLLLQLAGSVATRGGRAVYASGEESLPQLKGRAERLGLLGPGLLAMATANNDDLLSLFTSGQPPELLIVDSVQTMASSRVDGIPGSVSQVRAVSTELIEQAKKSATTLFLVGHVTKEGSIAGPKLMEHMVDTVLYLEGDRRHLYRILRVLKNRFGPSDELLVLEMLEKGLSIVSDPSTFFLGERDASLSGTAVVMAMDGQRPFAVEVQALVGRSTLSFPRRTALGFDVNRLHLLLAVLEKHLRINLATSDVYCKIGGGLKLAEPGLDLGIVAAVLSSLYDRPLPEGAVFWGEIDLNGMVRPVSAHDIRRKQAKRLGYGPMFFSRQGKGLHGSGTIGGFQKALFGQEGGQGEG</sequence>
<dbReference type="GO" id="GO:0000725">
    <property type="term" value="P:recombinational repair"/>
    <property type="evidence" value="ECO:0007669"/>
    <property type="project" value="UniProtKB-UniRule"/>
</dbReference>
<evidence type="ECO:0000256" key="10">
    <source>
        <dbReference type="ARBA" id="ARBA00023204"/>
    </source>
</evidence>
<feature type="binding site" evidence="11">
    <location>
        <begin position="93"/>
        <end position="100"/>
    </location>
    <ligand>
        <name>ATP</name>
        <dbReference type="ChEBI" id="CHEBI:30616"/>
    </ligand>
</feature>
<evidence type="ECO:0000256" key="13">
    <source>
        <dbReference type="RuleBase" id="RU003555"/>
    </source>
</evidence>
<dbReference type="PROSITE" id="PS50162">
    <property type="entry name" value="RECA_2"/>
    <property type="match status" value="1"/>
</dbReference>
<keyword evidence="8 11" id="KW-0346">Stress response</keyword>
<evidence type="ECO:0000256" key="6">
    <source>
        <dbReference type="ARBA" id="ARBA00022833"/>
    </source>
</evidence>
<dbReference type="PANTHER" id="PTHR32472:SF10">
    <property type="entry name" value="DNA REPAIR PROTEIN RADA-LIKE PROTEIN"/>
    <property type="match status" value="1"/>
</dbReference>
<accession>F3Z3Y0</accession>
<keyword evidence="2 11" id="KW-0547">Nucleotide-binding</keyword>
<dbReference type="KEGG" id="daf:Desaf_2103"/>
<evidence type="ECO:0000256" key="4">
    <source>
        <dbReference type="ARBA" id="ARBA00022771"/>
    </source>
</evidence>
<dbReference type="HAMAP" id="MF_01498">
    <property type="entry name" value="RadA_bact"/>
    <property type="match status" value="1"/>
</dbReference>
<evidence type="ECO:0000256" key="1">
    <source>
        <dbReference type="ARBA" id="ARBA00022723"/>
    </source>
</evidence>
<dbReference type="NCBIfam" id="TIGR00416">
    <property type="entry name" value="sms"/>
    <property type="match status" value="1"/>
</dbReference>
<dbReference type="InterPro" id="IPR020568">
    <property type="entry name" value="Ribosomal_Su5_D2-typ_SF"/>
</dbReference>
<dbReference type="GO" id="GO:0140664">
    <property type="term" value="F:ATP-dependent DNA damage sensor activity"/>
    <property type="evidence" value="ECO:0007669"/>
    <property type="project" value="InterPro"/>
</dbReference>
<dbReference type="InterPro" id="IPR003593">
    <property type="entry name" value="AAA+_ATPase"/>
</dbReference>
<dbReference type="InterPro" id="IPR004504">
    <property type="entry name" value="DNA_repair_RadA"/>
</dbReference>
<evidence type="ECO:0000256" key="8">
    <source>
        <dbReference type="ARBA" id="ARBA00023016"/>
    </source>
</evidence>
<dbReference type="SUPFAM" id="SSF54211">
    <property type="entry name" value="Ribosomal protein S5 domain 2-like"/>
    <property type="match status" value="1"/>
</dbReference>
<comment type="function">
    <text evidence="13">DNA-dependent ATPase involved in processing of recombination intermediates, plays a role in repairing DNA breaks. Stimulates the branch migration of RecA-mediated strand transfer reactions, allowing the 3' invading strand to extend heteroduplex DNA faster. Binds ssDNA in the presence of ADP but not other nucleotides, has ATPase activity that is stimulated by ssDNA and various branched DNA structures, but inhibited by SSB. Does not have RecA's homology-searching function.</text>
</comment>
<keyword evidence="9 11" id="KW-0238">DNA-binding</keyword>
<dbReference type="eggNOG" id="COG1066">
    <property type="taxonomic scope" value="Bacteria"/>
</dbReference>
<name>F3Z3Y0_DESAF</name>
<organism evidence="15 16">
    <name type="scientific">Desulfocurvibacter africanus subsp. africanus str. Walvis Bay</name>
    <dbReference type="NCBI Taxonomy" id="690850"/>
    <lineage>
        <taxon>Bacteria</taxon>
        <taxon>Pseudomonadati</taxon>
        <taxon>Thermodesulfobacteriota</taxon>
        <taxon>Desulfovibrionia</taxon>
        <taxon>Desulfovibrionales</taxon>
        <taxon>Desulfovibrionaceae</taxon>
        <taxon>Desulfocurvibacter</taxon>
    </lineage>
</organism>
<keyword evidence="6 13" id="KW-0862">Zinc</keyword>
<keyword evidence="4 13" id="KW-0863">Zinc-finger</keyword>
<dbReference type="GO" id="GO:0005829">
    <property type="term" value="C:cytosol"/>
    <property type="evidence" value="ECO:0007669"/>
    <property type="project" value="TreeGrafter"/>
</dbReference>
<feature type="short sequence motif" description="RadA KNRFG motif" evidence="11">
    <location>
        <begin position="251"/>
        <end position="255"/>
    </location>
</feature>
<comment type="domain">
    <text evidence="11">The middle region has homology to RecA with ATPase motifs including the RadA KNRFG motif, while the C-terminus is homologous to Lon protease.</text>
</comment>
<dbReference type="InterPro" id="IPR014721">
    <property type="entry name" value="Ribsml_uS5_D2-typ_fold_subgr"/>
</dbReference>
<evidence type="ECO:0000256" key="2">
    <source>
        <dbReference type="ARBA" id="ARBA00022741"/>
    </source>
</evidence>
<dbReference type="InterPro" id="IPR020588">
    <property type="entry name" value="RecA_ATP-bd"/>
</dbReference>
<keyword evidence="3 11" id="KW-0227">DNA damage</keyword>
<dbReference type="GO" id="GO:0008270">
    <property type="term" value="F:zinc ion binding"/>
    <property type="evidence" value="ECO:0007669"/>
    <property type="project" value="UniProtKB-KW"/>
</dbReference>
<proteinExistence type="inferred from homology"/>
<keyword evidence="1 11" id="KW-0479">Metal-binding</keyword>
<dbReference type="PANTHER" id="PTHR32472">
    <property type="entry name" value="DNA REPAIR PROTEIN RADA"/>
    <property type="match status" value="1"/>
</dbReference>
<dbReference type="RefSeq" id="WP_014260176.1">
    <property type="nucleotide sequence ID" value="NC_016629.1"/>
</dbReference>
<comment type="function">
    <text evidence="11">Plays a role in repairing double-strand DNA breaks, probably involving stabilizing or processing branched DNA or blocked replication forks.</text>
</comment>
<evidence type="ECO:0000256" key="7">
    <source>
        <dbReference type="ARBA" id="ARBA00022840"/>
    </source>
</evidence>
<dbReference type="Gene3D" id="3.40.50.300">
    <property type="entry name" value="P-loop containing nucleotide triphosphate hydrolases"/>
    <property type="match status" value="1"/>
</dbReference>
<dbReference type="Gene3D" id="3.30.230.10">
    <property type="match status" value="1"/>
</dbReference>
<dbReference type="InterPro" id="IPR041166">
    <property type="entry name" value="Rubredoxin_2"/>
</dbReference>
<evidence type="ECO:0000256" key="11">
    <source>
        <dbReference type="HAMAP-Rule" id="MF_01498"/>
    </source>
</evidence>
<evidence type="ECO:0000256" key="3">
    <source>
        <dbReference type="ARBA" id="ARBA00022763"/>
    </source>
</evidence>
<feature type="region of interest" description="Lon-protease-like" evidence="11">
    <location>
        <begin position="350"/>
        <end position="452"/>
    </location>
</feature>